<evidence type="ECO:0000256" key="4">
    <source>
        <dbReference type="ARBA" id="ARBA00022917"/>
    </source>
</evidence>
<dbReference type="FunCoup" id="A0A316VH12">
    <property type="interactions" value="731"/>
</dbReference>
<feature type="region of interest" description="Disordered" evidence="6">
    <location>
        <begin position="381"/>
        <end position="438"/>
    </location>
</feature>
<dbReference type="InterPro" id="IPR016190">
    <property type="entry name" value="Transl_init_fac_IF2/IF5_Zn-bd"/>
</dbReference>
<dbReference type="InParanoid" id="A0A316VH12"/>
<dbReference type="GO" id="GO:0003743">
    <property type="term" value="F:translation initiation factor activity"/>
    <property type="evidence" value="ECO:0007669"/>
    <property type="project" value="UniProtKB-KW"/>
</dbReference>
<dbReference type="InterPro" id="IPR045196">
    <property type="entry name" value="IF2/IF5"/>
</dbReference>
<keyword evidence="4" id="KW-0648">Protein biosynthesis</keyword>
<keyword evidence="9" id="KW-1185">Reference proteome</keyword>
<feature type="region of interest" description="Disordered" evidence="6">
    <location>
        <begin position="139"/>
        <end position="174"/>
    </location>
</feature>
<evidence type="ECO:0000256" key="2">
    <source>
        <dbReference type="ARBA" id="ARBA00022540"/>
    </source>
</evidence>
<dbReference type="OrthoDB" id="10250831at2759"/>
<evidence type="ECO:0000313" key="8">
    <source>
        <dbReference type="EMBL" id="PWN34795.1"/>
    </source>
</evidence>
<dbReference type="SUPFAM" id="SSF100966">
    <property type="entry name" value="Translation initiation factor 2 beta, aIF2beta, N-terminal domain"/>
    <property type="match status" value="1"/>
</dbReference>
<sequence>MAVVNVRRDVDDKFYRYRMPLLQTKIEGRGNGIKTVVSNMTDVARALSRPPTYPTKYFGCELGAQTSFDEKNERYIVNGAHQSDQLRKLLDDFIDKFVLCGSCKNPETDLKITKDGMILRDCKACGARSDVDMRHKLTTFIVKNPPPKKKKGSKSQGQSADDGNTADGGGSDDELTARINAEAAHIPTAEQVKTADDDWSVDTSEEAVKARVKALEGNMNTLSLGGDEEEEDEDSPYNQFGLWLIANRKGGEEGRECTAAEVYKKAQEFGIEKKHKAVQVLVQGLFTEDAVNELKKYGAVIAKMTTSEKHQKSLLGGVERLAGIQFPNLVPNGVPKILMGLYQIDALDEEVVKSWATHVSKKYVDKETSKKVRKAAGPFITWLEEADDEESSEGEDDTEEEAPAKPATNGKAAPAKAPAAKSVPSPAEDDDDSDLDDL</sequence>
<dbReference type="SUPFAM" id="SSF48371">
    <property type="entry name" value="ARM repeat"/>
    <property type="match status" value="1"/>
</dbReference>
<dbReference type="InterPro" id="IPR002735">
    <property type="entry name" value="Transl_init_fac_IF2/IF5_dom"/>
</dbReference>
<feature type="compositionally biased region" description="Acidic residues" evidence="6">
    <location>
        <begin position="427"/>
        <end position="438"/>
    </location>
</feature>
<feature type="domain" description="W2" evidence="7">
    <location>
        <begin position="230"/>
        <end position="393"/>
    </location>
</feature>
<dbReference type="InterPro" id="IPR016024">
    <property type="entry name" value="ARM-type_fold"/>
</dbReference>
<comment type="similarity">
    <text evidence="1">Belongs to the eIF-2-beta/eIF-5 family.</text>
</comment>
<dbReference type="FunFam" id="2.20.25.350:FF:000001">
    <property type="entry name" value="Eukaryotic translation initiation factor 5"/>
    <property type="match status" value="1"/>
</dbReference>
<gene>
    <name evidence="8" type="ORF">FA14DRAFT_34049</name>
</gene>
<dbReference type="PROSITE" id="PS51363">
    <property type="entry name" value="W2"/>
    <property type="match status" value="1"/>
</dbReference>
<dbReference type="GO" id="GO:0001732">
    <property type="term" value="P:formation of cytoplasmic translation initiation complex"/>
    <property type="evidence" value="ECO:0007669"/>
    <property type="project" value="TreeGrafter"/>
</dbReference>
<dbReference type="PANTHER" id="PTHR23001:SF7">
    <property type="entry name" value="EUKARYOTIC TRANSLATION INITIATION FACTOR 5"/>
    <property type="match status" value="1"/>
</dbReference>
<protein>
    <submittedName>
        <fullName evidence="8">Eukaryotic translation initiation factor 5</fullName>
    </submittedName>
</protein>
<dbReference type="InterPro" id="IPR016189">
    <property type="entry name" value="Transl_init_fac_IF2/IF5_N"/>
</dbReference>
<dbReference type="EMBL" id="KZ819603">
    <property type="protein sequence ID" value="PWN34795.1"/>
    <property type="molecule type" value="Genomic_DNA"/>
</dbReference>
<evidence type="ECO:0000256" key="5">
    <source>
        <dbReference type="ARBA" id="ARBA00023134"/>
    </source>
</evidence>
<proteinExistence type="inferred from homology"/>
<evidence type="ECO:0000256" key="6">
    <source>
        <dbReference type="SAM" id="MobiDB-lite"/>
    </source>
</evidence>
<keyword evidence="3" id="KW-0547">Nucleotide-binding</keyword>
<dbReference type="SMART" id="SM00653">
    <property type="entry name" value="eIF2B_5"/>
    <property type="match status" value="1"/>
</dbReference>
<dbReference type="SUPFAM" id="SSF75689">
    <property type="entry name" value="Zinc-binding domain of translation initiation factor 2 beta"/>
    <property type="match status" value="1"/>
</dbReference>
<evidence type="ECO:0000313" key="9">
    <source>
        <dbReference type="Proteomes" id="UP000245771"/>
    </source>
</evidence>
<dbReference type="RefSeq" id="XP_025355097.1">
    <property type="nucleotide sequence ID" value="XM_025502216.1"/>
</dbReference>
<dbReference type="STRING" id="1280837.A0A316VH12"/>
<accession>A0A316VH12</accession>
<dbReference type="PANTHER" id="PTHR23001">
    <property type="entry name" value="EUKARYOTIC TRANSLATION INITIATION FACTOR"/>
    <property type="match status" value="1"/>
</dbReference>
<dbReference type="Pfam" id="PF01873">
    <property type="entry name" value="eIF-5_eIF-2B"/>
    <property type="match status" value="1"/>
</dbReference>
<dbReference type="InterPro" id="IPR003307">
    <property type="entry name" value="W2_domain"/>
</dbReference>
<keyword evidence="5" id="KW-0342">GTP-binding</keyword>
<feature type="compositionally biased region" description="Acidic residues" evidence="6">
    <location>
        <begin position="384"/>
        <end position="401"/>
    </location>
</feature>
<dbReference type="CDD" id="cd11561">
    <property type="entry name" value="W2_eIF5"/>
    <property type="match status" value="1"/>
</dbReference>
<dbReference type="GO" id="GO:0005092">
    <property type="term" value="F:GDP-dissociation inhibitor activity"/>
    <property type="evidence" value="ECO:0007669"/>
    <property type="project" value="TreeGrafter"/>
</dbReference>
<reference evidence="8 9" key="1">
    <citation type="journal article" date="2018" name="Mol. Biol. Evol.">
        <title>Broad Genomic Sampling Reveals a Smut Pathogenic Ancestry of the Fungal Clade Ustilaginomycotina.</title>
        <authorList>
            <person name="Kijpornyongpan T."/>
            <person name="Mondo S.J."/>
            <person name="Barry K."/>
            <person name="Sandor L."/>
            <person name="Lee J."/>
            <person name="Lipzen A."/>
            <person name="Pangilinan J."/>
            <person name="LaButti K."/>
            <person name="Hainaut M."/>
            <person name="Henrissat B."/>
            <person name="Grigoriev I.V."/>
            <person name="Spatafora J.W."/>
            <person name="Aime M.C."/>
        </authorList>
    </citation>
    <scope>NUCLEOTIDE SEQUENCE [LARGE SCALE GENOMIC DNA]</scope>
    <source>
        <strain evidence="8 9">MCA 3882</strain>
    </source>
</reference>
<keyword evidence="2 8" id="KW-0396">Initiation factor</keyword>
<dbReference type="Gene3D" id="1.25.40.180">
    <property type="match status" value="1"/>
</dbReference>
<dbReference type="FunFam" id="3.30.30.170:FF:000002">
    <property type="entry name" value="Eukaryotic translation initiation factor 5"/>
    <property type="match status" value="1"/>
</dbReference>
<dbReference type="GO" id="GO:0071074">
    <property type="term" value="F:eukaryotic initiation factor eIF2 binding"/>
    <property type="evidence" value="ECO:0007669"/>
    <property type="project" value="TreeGrafter"/>
</dbReference>
<dbReference type="Gene3D" id="3.30.30.170">
    <property type="match status" value="1"/>
</dbReference>
<dbReference type="AlphaFoldDB" id="A0A316VH12"/>
<dbReference type="Pfam" id="PF02020">
    <property type="entry name" value="W2"/>
    <property type="match status" value="1"/>
</dbReference>
<feature type="compositionally biased region" description="Low complexity" evidence="6">
    <location>
        <begin position="404"/>
        <end position="426"/>
    </location>
</feature>
<evidence type="ECO:0000256" key="3">
    <source>
        <dbReference type="ARBA" id="ARBA00022741"/>
    </source>
</evidence>
<name>A0A316VH12_9BASI</name>
<evidence type="ECO:0000256" key="1">
    <source>
        <dbReference type="ARBA" id="ARBA00010397"/>
    </source>
</evidence>
<dbReference type="Gene3D" id="2.20.25.350">
    <property type="match status" value="1"/>
</dbReference>
<dbReference type="GeneID" id="37023997"/>
<organism evidence="8 9">
    <name type="scientific">Meira miltonrushii</name>
    <dbReference type="NCBI Taxonomy" id="1280837"/>
    <lineage>
        <taxon>Eukaryota</taxon>
        <taxon>Fungi</taxon>
        <taxon>Dikarya</taxon>
        <taxon>Basidiomycota</taxon>
        <taxon>Ustilaginomycotina</taxon>
        <taxon>Exobasidiomycetes</taxon>
        <taxon>Exobasidiales</taxon>
        <taxon>Brachybasidiaceae</taxon>
        <taxon>Meira</taxon>
    </lineage>
</organism>
<dbReference type="GO" id="GO:0005525">
    <property type="term" value="F:GTP binding"/>
    <property type="evidence" value="ECO:0007669"/>
    <property type="project" value="UniProtKB-KW"/>
</dbReference>
<dbReference type="GO" id="GO:0005829">
    <property type="term" value="C:cytosol"/>
    <property type="evidence" value="ECO:0007669"/>
    <property type="project" value="TreeGrafter"/>
</dbReference>
<dbReference type="Proteomes" id="UP000245771">
    <property type="component" value="Unassembled WGS sequence"/>
</dbReference>
<evidence type="ECO:0000259" key="7">
    <source>
        <dbReference type="PROSITE" id="PS51363"/>
    </source>
</evidence>
<dbReference type="FunFam" id="1.25.40.180:FF:000031">
    <property type="entry name" value="Eukaryotic translation initiation factor 5"/>
    <property type="match status" value="1"/>
</dbReference>
<dbReference type="SMART" id="SM00515">
    <property type="entry name" value="eIF5C"/>
    <property type="match status" value="1"/>
</dbReference>